<gene>
    <name evidence="2" type="ORF">DILT_LOCUS15510</name>
</gene>
<protein>
    <submittedName>
        <fullName evidence="2">Uncharacterized protein</fullName>
    </submittedName>
</protein>
<organism evidence="2 3">
    <name type="scientific">Dibothriocephalus latus</name>
    <name type="common">Fish tapeworm</name>
    <name type="synonym">Diphyllobothrium latum</name>
    <dbReference type="NCBI Taxonomy" id="60516"/>
    <lineage>
        <taxon>Eukaryota</taxon>
        <taxon>Metazoa</taxon>
        <taxon>Spiralia</taxon>
        <taxon>Lophotrochozoa</taxon>
        <taxon>Platyhelminthes</taxon>
        <taxon>Cestoda</taxon>
        <taxon>Eucestoda</taxon>
        <taxon>Diphyllobothriidea</taxon>
        <taxon>Diphyllobothriidae</taxon>
        <taxon>Dibothriocephalus</taxon>
    </lineage>
</organism>
<keyword evidence="3" id="KW-1185">Reference proteome</keyword>
<feature type="compositionally biased region" description="Polar residues" evidence="1">
    <location>
        <begin position="1"/>
        <end position="15"/>
    </location>
</feature>
<evidence type="ECO:0000256" key="1">
    <source>
        <dbReference type="SAM" id="MobiDB-lite"/>
    </source>
</evidence>
<reference evidence="2 3" key="1">
    <citation type="submission" date="2018-11" db="EMBL/GenBank/DDBJ databases">
        <authorList>
            <consortium name="Pathogen Informatics"/>
        </authorList>
    </citation>
    <scope>NUCLEOTIDE SEQUENCE [LARGE SCALE GENOMIC DNA]</scope>
</reference>
<dbReference type="AlphaFoldDB" id="A0A3P7QHH3"/>
<feature type="compositionally biased region" description="Low complexity" evidence="1">
    <location>
        <begin position="26"/>
        <end position="35"/>
    </location>
</feature>
<proteinExistence type="predicted"/>
<dbReference type="EMBL" id="UYRU01079617">
    <property type="protein sequence ID" value="VDN30286.1"/>
    <property type="molecule type" value="Genomic_DNA"/>
</dbReference>
<sequence length="114" mass="12725">MSALSSITRRATTRNGEQRLSPGNWRTSRSTSPPSETHFSDEGSVDEVGAGYNFFYRGRPKAERREGAVAFITRTDIVGRLPGLAQDSNDRLMRLRLPLWGGKFATNFSVYALQ</sequence>
<feature type="region of interest" description="Disordered" evidence="1">
    <location>
        <begin position="1"/>
        <end position="44"/>
    </location>
</feature>
<evidence type="ECO:0000313" key="2">
    <source>
        <dbReference type="EMBL" id="VDN30286.1"/>
    </source>
</evidence>
<evidence type="ECO:0000313" key="3">
    <source>
        <dbReference type="Proteomes" id="UP000281553"/>
    </source>
</evidence>
<dbReference type="Proteomes" id="UP000281553">
    <property type="component" value="Unassembled WGS sequence"/>
</dbReference>
<name>A0A3P7QHH3_DIBLA</name>
<accession>A0A3P7QHH3</accession>
<dbReference type="OrthoDB" id="6265667at2759"/>